<dbReference type="SUPFAM" id="SSF46565">
    <property type="entry name" value="Chaperone J-domain"/>
    <property type="match status" value="1"/>
</dbReference>
<evidence type="ECO:0000256" key="3">
    <source>
        <dbReference type="ARBA" id="ARBA00022490"/>
    </source>
</evidence>
<comment type="domain">
    <text evidence="13">The J domain is necessary and sufficient to stimulate DnaK ATPase activity. Zinc center 1 plays an important role in the autonomous, DnaK-independent chaperone activity of DnaJ. Zinc center 2 is essential for interaction with DnaK and for DnaJ activity.</text>
</comment>
<dbReference type="GO" id="GO:0005524">
    <property type="term" value="F:ATP binding"/>
    <property type="evidence" value="ECO:0007669"/>
    <property type="project" value="InterPro"/>
</dbReference>
<dbReference type="GO" id="GO:0031072">
    <property type="term" value="F:heat shock protein binding"/>
    <property type="evidence" value="ECO:0007669"/>
    <property type="project" value="InterPro"/>
</dbReference>
<feature type="binding site" evidence="13">
    <location>
        <position position="193"/>
    </location>
    <ligand>
        <name>Zn(2+)</name>
        <dbReference type="ChEBI" id="CHEBI:29105"/>
        <label>2</label>
    </ligand>
</feature>
<evidence type="ECO:0000256" key="9">
    <source>
        <dbReference type="ARBA" id="ARBA00023016"/>
    </source>
</evidence>
<dbReference type="GO" id="GO:0006260">
    <property type="term" value="P:DNA replication"/>
    <property type="evidence" value="ECO:0007669"/>
    <property type="project" value="UniProtKB-KW"/>
</dbReference>
<dbReference type="InterPro" id="IPR018253">
    <property type="entry name" value="DnaJ_domain_CS"/>
</dbReference>
<dbReference type="SMART" id="SM00271">
    <property type="entry name" value="DnaJ"/>
    <property type="match status" value="1"/>
</dbReference>
<dbReference type="HAMAP" id="MF_01152">
    <property type="entry name" value="DnaJ"/>
    <property type="match status" value="1"/>
</dbReference>
<feature type="domain" description="J" evidence="15">
    <location>
        <begin position="5"/>
        <end position="70"/>
    </location>
</feature>
<evidence type="ECO:0000313" key="17">
    <source>
        <dbReference type="EMBL" id="PKR58997.1"/>
    </source>
</evidence>
<dbReference type="Gene3D" id="1.10.287.110">
    <property type="entry name" value="DnaJ domain"/>
    <property type="match status" value="1"/>
</dbReference>
<keyword evidence="10 13" id="KW-0143">Chaperone</keyword>
<name>A0A2N3L8G3_9PROT</name>
<proteinExistence type="inferred from homology"/>
<comment type="cofactor">
    <cofactor evidence="13">
        <name>Zn(2+)</name>
        <dbReference type="ChEBI" id="CHEBI:29105"/>
    </cofactor>
    <text evidence="13">Binds 2 Zn(2+) ions per monomer.</text>
</comment>
<dbReference type="PANTHER" id="PTHR43096">
    <property type="entry name" value="DNAJ HOMOLOG 1, MITOCHONDRIAL-RELATED"/>
    <property type="match status" value="1"/>
</dbReference>
<feature type="zinc finger region" description="CR-type" evidence="14">
    <location>
        <begin position="141"/>
        <end position="219"/>
    </location>
</feature>
<dbReference type="Pfam" id="PF01556">
    <property type="entry name" value="DnaJ_C"/>
    <property type="match status" value="1"/>
</dbReference>
<feature type="repeat" description="CXXCXGXG motif" evidence="13">
    <location>
        <begin position="171"/>
        <end position="178"/>
    </location>
</feature>
<dbReference type="Pfam" id="PF00226">
    <property type="entry name" value="DnaJ"/>
    <property type="match status" value="1"/>
</dbReference>
<dbReference type="CDD" id="cd10719">
    <property type="entry name" value="DnaJ_zf"/>
    <property type="match status" value="1"/>
</dbReference>
<evidence type="ECO:0000313" key="18">
    <source>
        <dbReference type="Proteomes" id="UP000233332"/>
    </source>
</evidence>
<evidence type="ECO:0000256" key="12">
    <source>
        <dbReference type="ARBA" id="ARBA00067609"/>
    </source>
</evidence>
<feature type="repeat" description="CXXCXGXG motif" evidence="13">
    <location>
        <begin position="207"/>
        <end position="214"/>
    </location>
</feature>
<keyword evidence="5 13" id="KW-0479">Metal-binding</keyword>
<dbReference type="InterPro" id="IPR001305">
    <property type="entry name" value="HSP_DnaJ_Cys-rich_dom"/>
</dbReference>
<evidence type="ECO:0000256" key="8">
    <source>
        <dbReference type="ARBA" id="ARBA00022833"/>
    </source>
</evidence>
<sequence>MAKEDYYELLGVSKDASAAELKSAYRKQAMKFHPDKNPGNTEAEVKFKQVNEAYEILKDDEKRAAYDRFGHAAFEQGGPGGGGFGGGGFGGGGFGGGGFSDVFDEIFGAMGGGGRRGGGGSSRGADLRYNMAITLEEAFEGKKAEITIPGSVSCEECDGTGAEAGSQPVTCPTCNGHGKVRAQQGFFTIERTCPSCHGKGKIVKNPCKSCHGVGRVEKEKTLQVTIPQGVEDGTRIRLASEGEAGTNGAPAGDLYIFLDIAHHRFFQREGANLYCRIPIPMGKAALGGTIEVPTIEGTRTRINIPAGTQSGQQLRLRGKGMTILRSQARGDMFVEISVETPVNLTDRQKELLEEFDEISRAEGSSPESEGFFSKMKEIWKDLTD</sequence>
<evidence type="ECO:0000256" key="1">
    <source>
        <dbReference type="ARBA" id="ARBA00004496"/>
    </source>
</evidence>
<dbReference type="AlphaFoldDB" id="A0A2N3L8G3"/>
<dbReference type="GO" id="GO:0009408">
    <property type="term" value="P:response to heat"/>
    <property type="evidence" value="ECO:0007669"/>
    <property type="project" value="InterPro"/>
</dbReference>
<feature type="binding site" evidence="13">
    <location>
        <position position="171"/>
    </location>
    <ligand>
        <name>Zn(2+)</name>
        <dbReference type="ChEBI" id="CHEBI:29105"/>
        <label>2</label>
    </ligand>
</feature>
<dbReference type="InterPro" id="IPR002939">
    <property type="entry name" value="DnaJ_C"/>
</dbReference>
<dbReference type="NCBIfam" id="TIGR02349">
    <property type="entry name" value="DnaJ_bact"/>
    <property type="match status" value="1"/>
</dbReference>
<feature type="binding site" evidence="13">
    <location>
        <position position="196"/>
    </location>
    <ligand>
        <name>Zn(2+)</name>
        <dbReference type="ChEBI" id="CHEBI:29105"/>
        <label>2</label>
    </ligand>
</feature>
<feature type="binding site" evidence="13">
    <location>
        <position position="210"/>
    </location>
    <ligand>
        <name>Zn(2+)</name>
        <dbReference type="ChEBI" id="CHEBI:29105"/>
        <label>1</label>
    </ligand>
</feature>
<dbReference type="GO" id="GO:0051082">
    <property type="term" value="F:unfolded protein binding"/>
    <property type="evidence" value="ECO:0007669"/>
    <property type="project" value="UniProtKB-UniRule"/>
</dbReference>
<dbReference type="PROSITE" id="PS51188">
    <property type="entry name" value="ZF_CR"/>
    <property type="match status" value="1"/>
</dbReference>
<dbReference type="Proteomes" id="UP000233332">
    <property type="component" value="Unassembled WGS sequence"/>
</dbReference>
<keyword evidence="18" id="KW-1185">Reference proteome</keyword>
<evidence type="ECO:0000256" key="11">
    <source>
        <dbReference type="ARBA" id="ARBA00061004"/>
    </source>
</evidence>
<dbReference type="PROSITE" id="PS50076">
    <property type="entry name" value="DNAJ_2"/>
    <property type="match status" value="1"/>
</dbReference>
<dbReference type="InterPro" id="IPR036410">
    <property type="entry name" value="HSP_DnaJ_Cys-rich_dom_sf"/>
</dbReference>
<comment type="similarity">
    <text evidence="11 13">Belongs to the DnaJ family.</text>
</comment>
<dbReference type="Gene3D" id="2.60.260.20">
    <property type="entry name" value="Urease metallochaperone UreE, N-terminal domain"/>
    <property type="match status" value="2"/>
</dbReference>
<dbReference type="FunFam" id="2.10.230.10:FF:000002">
    <property type="entry name" value="Molecular chaperone DnaJ"/>
    <property type="match status" value="1"/>
</dbReference>
<reference evidence="17 18" key="1">
    <citation type="submission" date="2017-09" db="EMBL/GenBank/DDBJ databases">
        <title>Biodiversity and function of Thalassospira species in the particle-attached aromatic-hydrocarbon-degrading consortia from the surface seawater of the China South Sea.</title>
        <authorList>
            <person name="Dong C."/>
            <person name="Lai Q."/>
            <person name="Shao Z."/>
        </authorList>
    </citation>
    <scope>NUCLEOTIDE SEQUENCE [LARGE SCALE GENOMIC DNA]</scope>
    <source>
        <strain evidence="17 18">139Z-12</strain>
    </source>
</reference>
<keyword evidence="3 13" id="KW-0963">Cytoplasm</keyword>
<feature type="binding site" evidence="13">
    <location>
        <position position="154"/>
    </location>
    <ligand>
        <name>Zn(2+)</name>
        <dbReference type="ChEBI" id="CHEBI:29105"/>
        <label>1</label>
    </ligand>
</feature>
<dbReference type="InterPro" id="IPR001623">
    <property type="entry name" value="DnaJ_domain"/>
</dbReference>
<dbReference type="NCBIfam" id="NF008035">
    <property type="entry name" value="PRK10767.1"/>
    <property type="match status" value="1"/>
</dbReference>
<dbReference type="SUPFAM" id="SSF57938">
    <property type="entry name" value="DnaJ/Hsp40 cysteine-rich domain"/>
    <property type="match status" value="1"/>
</dbReference>
<feature type="repeat" description="CXXCXGXG motif" evidence="13">
    <location>
        <begin position="154"/>
        <end position="161"/>
    </location>
</feature>
<protein>
    <recommendedName>
        <fullName evidence="12 13">Chaperone protein DnaJ</fullName>
    </recommendedName>
</protein>
<evidence type="ECO:0000256" key="7">
    <source>
        <dbReference type="ARBA" id="ARBA00022771"/>
    </source>
</evidence>
<evidence type="ECO:0000256" key="6">
    <source>
        <dbReference type="ARBA" id="ARBA00022737"/>
    </source>
</evidence>
<comment type="subcellular location">
    <subcellularLocation>
        <location evidence="1 13">Cytoplasm</location>
    </subcellularLocation>
</comment>
<dbReference type="FunFam" id="2.60.260.20:FF:000004">
    <property type="entry name" value="Molecular chaperone DnaJ"/>
    <property type="match status" value="1"/>
</dbReference>
<dbReference type="PRINTS" id="PR00625">
    <property type="entry name" value="JDOMAIN"/>
</dbReference>
<evidence type="ECO:0000256" key="4">
    <source>
        <dbReference type="ARBA" id="ARBA00022705"/>
    </source>
</evidence>
<evidence type="ECO:0000256" key="2">
    <source>
        <dbReference type="ARBA" id="ARBA00011738"/>
    </source>
</evidence>
<dbReference type="SUPFAM" id="SSF49493">
    <property type="entry name" value="HSP40/DnaJ peptide-binding domain"/>
    <property type="match status" value="2"/>
</dbReference>
<dbReference type="FunFam" id="1.10.287.110:FF:000031">
    <property type="entry name" value="Molecular chaperone DnaJ"/>
    <property type="match status" value="1"/>
</dbReference>
<evidence type="ECO:0000256" key="13">
    <source>
        <dbReference type="HAMAP-Rule" id="MF_01152"/>
    </source>
</evidence>
<keyword evidence="6 13" id="KW-0677">Repeat</keyword>
<dbReference type="PANTHER" id="PTHR43096:SF48">
    <property type="entry name" value="CHAPERONE PROTEIN DNAJ"/>
    <property type="match status" value="1"/>
</dbReference>
<comment type="caution">
    <text evidence="17">The sequence shown here is derived from an EMBL/GenBank/DDBJ whole genome shotgun (WGS) entry which is preliminary data.</text>
</comment>
<evidence type="ECO:0000256" key="5">
    <source>
        <dbReference type="ARBA" id="ARBA00022723"/>
    </source>
</evidence>
<keyword evidence="8 13" id="KW-0862">Zinc</keyword>
<dbReference type="CDD" id="cd06257">
    <property type="entry name" value="DnaJ"/>
    <property type="match status" value="1"/>
</dbReference>
<comment type="subunit">
    <text evidence="2 13">Homodimer.</text>
</comment>
<dbReference type="EMBL" id="NXGX01000003">
    <property type="protein sequence ID" value="PKR58997.1"/>
    <property type="molecule type" value="Genomic_DNA"/>
</dbReference>
<feature type="domain" description="CR-type" evidence="16">
    <location>
        <begin position="141"/>
        <end position="219"/>
    </location>
</feature>
<dbReference type="GO" id="GO:0005737">
    <property type="term" value="C:cytoplasm"/>
    <property type="evidence" value="ECO:0007669"/>
    <property type="project" value="UniProtKB-SubCell"/>
</dbReference>
<evidence type="ECO:0000256" key="10">
    <source>
        <dbReference type="ARBA" id="ARBA00023186"/>
    </source>
</evidence>
<evidence type="ECO:0000259" key="16">
    <source>
        <dbReference type="PROSITE" id="PS51188"/>
    </source>
</evidence>
<feature type="binding site" evidence="13">
    <location>
        <position position="157"/>
    </location>
    <ligand>
        <name>Zn(2+)</name>
        <dbReference type="ChEBI" id="CHEBI:29105"/>
        <label>1</label>
    </ligand>
</feature>
<keyword evidence="4 13" id="KW-0235">DNA replication</keyword>
<feature type="binding site" evidence="13">
    <location>
        <position position="174"/>
    </location>
    <ligand>
        <name>Zn(2+)</name>
        <dbReference type="ChEBI" id="CHEBI:29105"/>
        <label>2</label>
    </ligand>
</feature>
<keyword evidence="9 13" id="KW-0346">Stress response</keyword>
<feature type="repeat" description="CXXCXGXG motif" evidence="13">
    <location>
        <begin position="193"/>
        <end position="200"/>
    </location>
</feature>
<dbReference type="GO" id="GO:0008270">
    <property type="term" value="F:zinc ion binding"/>
    <property type="evidence" value="ECO:0007669"/>
    <property type="project" value="UniProtKB-UniRule"/>
</dbReference>
<gene>
    <name evidence="13 17" type="primary">dnaJ</name>
    <name evidence="17" type="ORF">COO92_09175</name>
</gene>
<dbReference type="PROSITE" id="PS00636">
    <property type="entry name" value="DNAJ_1"/>
    <property type="match status" value="1"/>
</dbReference>
<evidence type="ECO:0000256" key="14">
    <source>
        <dbReference type="PROSITE-ProRule" id="PRU00546"/>
    </source>
</evidence>
<comment type="function">
    <text evidence="13">Participates actively in the response to hyperosmotic and heat shock by preventing the aggregation of stress-denatured proteins and by disaggregating proteins, also in an autonomous, DnaK-independent fashion. Unfolded proteins bind initially to DnaJ; upon interaction with the DnaJ-bound protein, DnaK hydrolyzes its bound ATP, resulting in the formation of a stable complex. GrpE releases ADP from DnaK; ATP binding to DnaK triggers the release of the substrate protein, thus completing the reaction cycle. Several rounds of ATP-dependent interactions between DnaJ, DnaK and GrpE are required for fully efficient folding. Also involved, together with DnaK and GrpE, in the DNA replication of plasmids through activation of initiation proteins.</text>
</comment>
<accession>A0A2N3L8G3</accession>
<dbReference type="InterPro" id="IPR036869">
    <property type="entry name" value="J_dom_sf"/>
</dbReference>
<dbReference type="InterPro" id="IPR012724">
    <property type="entry name" value="DnaJ"/>
</dbReference>
<dbReference type="Pfam" id="PF00684">
    <property type="entry name" value="DnaJ_CXXCXGXG"/>
    <property type="match status" value="1"/>
</dbReference>
<dbReference type="Gene3D" id="2.10.230.10">
    <property type="entry name" value="Heat shock protein DnaJ, cysteine-rich domain"/>
    <property type="match status" value="1"/>
</dbReference>
<keyword evidence="7 13" id="KW-0863">Zinc-finger</keyword>
<dbReference type="GO" id="GO:0042026">
    <property type="term" value="P:protein refolding"/>
    <property type="evidence" value="ECO:0007669"/>
    <property type="project" value="TreeGrafter"/>
</dbReference>
<feature type="binding site" evidence="13">
    <location>
        <position position="207"/>
    </location>
    <ligand>
        <name>Zn(2+)</name>
        <dbReference type="ChEBI" id="CHEBI:29105"/>
        <label>1</label>
    </ligand>
</feature>
<dbReference type="CDD" id="cd10747">
    <property type="entry name" value="DnaJ_C"/>
    <property type="match status" value="1"/>
</dbReference>
<dbReference type="InterPro" id="IPR008971">
    <property type="entry name" value="HSP40/DnaJ_pept-bd"/>
</dbReference>
<organism evidence="17 18">
    <name type="scientific">Thalassospira lohafexi</name>
    <dbReference type="NCBI Taxonomy" id="744227"/>
    <lineage>
        <taxon>Bacteria</taxon>
        <taxon>Pseudomonadati</taxon>
        <taxon>Pseudomonadota</taxon>
        <taxon>Alphaproteobacteria</taxon>
        <taxon>Rhodospirillales</taxon>
        <taxon>Thalassospiraceae</taxon>
        <taxon>Thalassospira</taxon>
    </lineage>
</organism>
<dbReference type="RefSeq" id="WP_101301528.1">
    <property type="nucleotide sequence ID" value="NZ_NXGX01000003.1"/>
</dbReference>
<evidence type="ECO:0000259" key="15">
    <source>
        <dbReference type="PROSITE" id="PS50076"/>
    </source>
</evidence>